<proteinExistence type="predicted"/>
<accession>A0ACC0WG67</accession>
<keyword evidence="2" id="KW-1185">Reference proteome</keyword>
<sequence length="192" mass="21592">MVAGYSVDSPYAKGELVQHVRLIPRFYGVKAEKEAMERFLHELSEKTVEQLVEYKCVTRKGLSVKATVAVNVAVALDVDVEMVWRIQHALEPKDESKSPSLSPLLVDLCGQVKYSPLTQWGRDANRKMLFKTKGGKIKSLVLLQMHFMYLRVPSSELKSDLRTIMDLSRRLLDAITTLAASLQRTALVFAGI</sequence>
<evidence type="ECO:0000313" key="2">
    <source>
        <dbReference type="Proteomes" id="UP001163321"/>
    </source>
</evidence>
<protein>
    <submittedName>
        <fullName evidence="1">Uncharacterized protein</fullName>
    </submittedName>
</protein>
<dbReference type="Proteomes" id="UP001163321">
    <property type="component" value="Chromosome 2"/>
</dbReference>
<name>A0ACC0WG67_9STRA</name>
<comment type="caution">
    <text evidence="1">The sequence shown here is derived from an EMBL/GenBank/DDBJ whole genome shotgun (WGS) entry which is preliminary data.</text>
</comment>
<dbReference type="EMBL" id="CM047581">
    <property type="protein sequence ID" value="KAI9917083.1"/>
    <property type="molecule type" value="Genomic_DNA"/>
</dbReference>
<reference evidence="1 2" key="1">
    <citation type="journal article" date="2022" name="bioRxiv">
        <title>The genome of the oomycete Peronosclerospora sorghi, a cosmopolitan pathogen of maize and sorghum, is inflated with dispersed pseudogenes.</title>
        <authorList>
            <person name="Fletcher K."/>
            <person name="Martin F."/>
            <person name="Isakeit T."/>
            <person name="Cavanaugh K."/>
            <person name="Magill C."/>
            <person name="Michelmore R."/>
        </authorList>
    </citation>
    <scope>NUCLEOTIDE SEQUENCE [LARGE SCALE GENOMIC DNA]</scope>
    <source>
        <strain evidence="1">P6</strain>
    </source>
</reference>
<organism evidence="1 2">
    <name type="scientific">Peronosclerospora sorghi</name>
    <dbReference type="NCBI Taxonomy" id="230839"/>
    <lineage>
        <taxon>Eukaryota</taxon>
        <taxon>Sar</taxon>
        <taxon>Stramenopiles</taxon>
        <taxon>Oomycota</taxon>
        <taxon>Peronosporomycetes</taxon>
        <taxon>Peronosporales</taxon>
        <taxon>Peronosporaceae</taxon>
        <taxon>Peronosclerospora</taxon>
    </lineage>
</organism>
<evidence type="ECO:0000313" key="1">
    <source>
        <dbReference type="EMBL" id="KAI9917083.1"/>
    </source>
</evidence>
<gene>
    <name evidence="1" type="ORF">PsorP6_016854</name>
</gene>